<dbReference type="EMBL" id="DSLG01000001">
    <property type="protein sequence ID" value="HEA86437.1"/>
    <property type="molecule type" value="Genomic_DNA"/>
</dbReference>
<dbReference type="AlphaFoldDB" id="A0A7C1NE12"/>
<evidence type="ECO:0000259" key="1">
    <source>
        <dbReference type="Pfam" id="PF00801"/>
    </source>
</evidence>
<dbReference type="PANTHER" id="PTHR34512:SF30">
    <property type="entry name" value="OUTER MEMBRANE PROTEIN ASSEMBLY FACTOR BAMB"/>
    <property type="match status" value="1"/>
</dbReference>
<dbReference type="Gene3D" id="2.40.128.630">
    <property type="match status" value="2"/>
</dbReference>
<feature type="domain" description="Pyrrolo-quinoline quinone repeat" evidence="2">
    <location>
        <begin position="301"/>
        <end position="398"/>
    </location>
</feature>
<dbReference type="InterPro" id="IPR013783">
    <property type="entry name" value="Ig-like_fold"/>
</dbReference>
<dbReference type="PROSITE" id="PS51257">
    <property type="entry name" value="PROKAR_LIPOPROTEIN"/>
    <property type="match status" value="1"/>
</dbReference>
<protein>
    <submittedName>
        <fullName evidence="3">PKD domain-containing protein</fullName>
    </submittedName>
</protein>
<feature type="domain" description="Pyrrolo-quinoline quinone repeat" evidence="2">
    <location>
        <begin position="198"/>
        <end position="277"/>
    </location>
</feature>
<dbReference type="InterPro" id="IPR018391">
    <property type="entry name" value="PQQ_b-propeller_rpt"/>
</dbReference>
<dbReference type="Gene3D" id="2.80.10.50">
    <property type="match status" value="1"/>
</dbReference>
<evidence type="ECO:0000259" key="2">
    <source>
        <dbReference type="Pfam" id="PF13360"/>
    </source>
</evidence>
<reference evidence="3" key="1">
    <citation type="journal article" date="2020" name="mSystems">
        <title>Genome- and Community-Level Interaction Insights into Carbon Utilization and Element Cycling Functions of Hydrothermarchaeota in Hydrothermal Sediment.</title>
        <authorList>
            <person name="Zhou Z."/>
            <person name="Liu Y."/>
            <person name="Xu W."/>
            <person name="Pan J."/>
            <person name="Luo Z.H."/>
            <person name="Li M."/>
        </authorList>
    </citation>
    <scope>NUCLEOTIDE SEQUENCE [LARGE SCALE GENOMIC DNA]</scope>
    <source>
        <strain evidence="3">SpSt-265</strain>
        <strain evidence="4">SpSt-465</strain>
    </source>
</reference>
<organism evidence="3">
    <name type="scientific">candidate division WOR-3 bacterium</name>
    <dbReference type="NCBI Taxonomy" id="2052148"/>
    <lineage>
        <taxon>Bacteria</taxon>
        <taxon>Bacteria division WOR-3</taxon>
    </lineage>
</organism>
<dbReference type="InterPro" id="IPR000601">
    <property type="entry name" value="PKD_dom"/>
</dbReference>
<accession>A0A7C1NE12</accession>
<dbReference type="SUPFAM" id="SSF50998">
    <property type="entry name" value="Quinoprotein alcohol dehydrogenase-like"/>
    <property type="match status" value="1"/>
</dbReference>
<dbReference type="Pfam" id="PF00801">
    <property type="entry name" value="PKD"/>
    <property type="match status" value="1"/>
</dbReference>
<dbReference type="Gene3D" id="2.130.10.10">
    <property type="entry name" value="YVTN repeat-like/Quinoprotein amine dehydrogenase"/>
    <property type="match status" value="1"/>
</dbReference>
<evidence type="ECO:0000313" key="4">
    <source>
        <dbReference type="EMBL" id="HFJ54337.1"/>
    </source>
</evidence>
<evidence type="ECO:0000313" key="3">
    <source>
        <dbReference type="EMBL" id="HEA86437.1"/>
    </source>
</evidence>
<proteinExistence type="predicted"/>
<dbReference type="Gene3D" id="2.60.40.10">
    <property type="entry name" value="Immunoglobulins"/>
    <property type="match status" value="1"/>
</dbReference>
<dbReference type="InterPro" id="IPR015943">
    <property type="entry name" value="WD40/YVTN_repeat-like_dom_sf"/>
</dbReference>
<dbReference type="SMART" id="SM00564">
    <property type="entry name" value="PQQ"/>
    <property type="match status" value="8"/>
</dbReference>
<comment type="caution">
    <text evidence="3">The sequence shown here is derived from an EMBL/GenBank/DDBJ whole genome shotgun (WGS) entry which is preliminary data.</text>
</comment>
<gene>
    <name evidence="3" type="ORF">ENP94_00290</name>
    <name evidence="4" type="ORF">ENS16_06570</name>
</gene>
<dbReference type="EMBL" id="DSTU01000008">
    <property type="protein sequence ID" value="HFJ54337.1"/>
    <property type="molecule type" value="Genomic_DNA"/>
</dbReference>
<dbReference type="InterPro" id="IPR002372">
    <property type="entry name" value="PQQ_rpt_dom"/>
</dbReference>
<feature type="domain" description="PKD" evidence="1">
    <location>
        <begin position="53"/>
        <end position="124"/>
    </location>
</feature>
<name>A0A7C1NE12_UNCW3</name>
<dbReference type="PANTHER" id="PTHR34512">
    <property type="entry name" value="CELL SURFACE PROTEIN"/>
    <property type="match status" value="1"/>
</dbReference>
<feature type="domain" description="Pyrrolo-quinoline quinone repeat" evidence="2">
    <location>
        <begin position="404"/>
        <end position="465"/>
    </location>
</feature>
<sequence>MVARYPYLEILMKNRSFRSVLALCILLTVVVLSCKNSPPRCPEPPAGVSIGGPNIPYQFTATATDPEADSIAIRFSWGDGDTSAWSGFVPSGEAVTMSHTWSASGYYQVKAQAQDKKGRLTAWSRPLYLTIGEGILKWRYPETGFVLSSPASSPAVGPGGTIYIGEASIPRSHLLAINPDGTLKWCCQIDDFLGYAAPAIGADGTVYITGYNDGVYAVTPDGILKWKYEVEVGTIYSPPAIGADGTVYVASEDGCIYALNSEGAFKWRCQTGDAMLGPPAIGSDGTVYIDSDDWSHQAWYIYALNPDGTLKWRYETDGHVLTSPAIGSDGTLYFATSLCYLYALNPDGTLKWRYQADGEVHSSPAIGSDGTVYFGSEDHHLYALNPDGTLKWRYETEGDVHRSPAIGSDGTVYIGSEDGFLYALGPDGIWKWRYQTQGGIWTSPAIGADGTVYFVSEDGHLYAIQGSGPLADSPWPKFQHDNQNTGRVGGGRCAYGGLE</sequence>
<dbReference type="CDD" id="cd00146">
    <property type="entry name" value="PKD"/>
    <property type="match status" value="1"/>
</dbReference>
<dbReference type="InterPro" id="IPR011047">
    <property type="entry name" value="Quinoprotein_ADH-like_sf"/>
</dbReference>
<dbReference type="SUPFAM" id="SSF49299">
    <property type="entry name" value="PKD domain"/>
    <property type="match status" value="1"/>
</dbReference>
<dbReference type="Pfam" id="PF13360">
    <property type="entry name" value="PQQ_2"/>
    <property type="match status" value="3"/>
</dbReference>
<dbReference type="InterPro" id="IPR035986">
    <property type="entry name" value="PKD_dom_sf"/>
</dbReference>